<feature type="domain" description="MROH2B-like N-terminal HEAT-repeats" evidence="5">
    <location>
        <begin position="70"/>
        <end position="265"/>
    </location>
</feature>
<name>A0ABM4EK85_9AVES</name>
<dbReference type="InterPro" id="IPR055408">
    <property type="entry name" value="HEAT_MROH2B-like"/>
</dbReference>
<dbReference type="Pfam" id="PF23227">
    <property type="entry name" value="HEAT_MROH2B_C"/>
    <property type="match status" value="1"/>
</dbReference>
<dbReference type="InterPro" id="IPR048465">
    <property type="entry name" value="Maestro-like_HEAT"/>
</dbReference>
<dbReference type="InterPro" id="IPR016024">
    <property type="entry name" value="ARM-type_fold"/>
</dbReference>
<feature type="region of interest" description="Disordered" evidence="2">
    <location>
        <begin position="912"/>
        <end position="938"/>
    </location>
</feature>
<dbReference type="Pfam" id="PF23221">
    <property type="entry name" value="HEAT_MROH2B_1st"/>
    <property type="match status" value="1"/>
</dbReference>
<dbReference type="RefSeq" id="XP_067153104.1">
    <property type="nucleotide sequence ID" value="XM_067297003.1"/>
</dbReference>
<dbReference type="Pfam" id="PF21047">
    <property type="entry name" value="HEAT_Maestro"/>
    <property type="match status" value="1"/>
</dbReference>
<keyword evidence="7" id="KW-1185">Reference proteome</keyword>
<evidence type="ECO:0000259" key="4">
    <source>
        <dbReference type="Pfam" id="PF23210"/>
    </source>
</evidence>
<reference evidence="8" key="1">
    <citation type="submission" date="2025-08" db="UniProtKB">
        <authorList>
            <consortium name="RefSeq"/>
        </authorList>
    </citation>
    <scope>IDENTIFICATION</scope>
    <source>
        <tissue evidence="8">Blood</tissue>
    </source>
</reference>
<dbReference type="InterPro" id="IPR055406">
    <property type="entry name" value="HEAT_Maestro"/>
</dbReference>
<sequence length="1701" mass="186384">WDLSSEQENATVSSAGAALLLTCESLFSCGGCWSRPPVPEDGGRATESVPAAVPTLADRVTSLSNRLQDEEGDRAETYRELERVLQGDDGHLQSAVLSRMIAAASRDMRAAQGVTEDVRTAASDVLVALACSHFDSVMYELQRHMRALGEISEDFVFVTLGKLASSYALRCVPFVGMTLFALQTMLSQVGSRRTLRAVCGVLEQWAKAANTYLRHWEKCPFPRMREAQFCSSVSPLFCHVVGSWLVCEEEEEVKQAVLGAMAAMMGLLLHEEKHRGRVWEQLPWLLGQYQQVQDTSRVTKGLSYFLEILGEVKIPIPKKKVQAIGTAVHSQLSDESKQPSEEHRSELSYCVLLLARVCPEHTVAFLHSQLGSGSEAARVVSLDLLRALVRSAAAEGGQSLPLLAQAVRTVLRDPSRKVARAVLRFTKELLSCSVQSCSAWDLVAHVFARFSQASVRLAQGNLSVAEVQEEADLQALCLDILRSLDVSVRGMTKLLWPRLLQYVVPAQYTGTLVPLSRCLRELAERRERAGHEDGEEEPGVVAFRERAKLPAPQALLARLLVVAAAPHAGGGCGVAALRLLQALCGEIHGAVGTVWAVKIPFLLQYLEGKSESCLDSAEWERLLLEFLRTSLETIKSQAWTMGLSFELSQQMGSYPRLSREQAFLYKAVGMSLAACQHVPYVRGELKKYLLRTNYLEESEREGMISVVAGAAESHFHLALEEVQEFGACMEERPVSGAFNRLKEYQEGKRAWTHMALVLAYSRIALCAPREQLPARVERDIVGHILRHYRASCQVLSFAFSTKDVQLKLSLIRSVAEVSRAVQGAGGSRRGELCYKRELLGTVLGFVKAEPRDCLASPVRQEAFVAVGHLSKLKPSLTREENRDLLDQCLQSVMPLPALEPAEEEGATAANALPVHVPGGPSLPASPGDPPSSPRCALPPPAEPGVSVCGPTPVLLSRSQCPHAQTMGALGELLTALLEEELTSSWLTEMLHVLEYWLTSAKEWERERALQACAQLLGAYEERFELSGENSFGPFGSMVGLLAPLVCDSLATSRQRAGACLGHLLRIRGKTLETGAEEDEVQPLCQRLGAPDAEALLQASSRLAKIVCKHIPPAQATDFLSAALDGMLSVRPACAQAAGEWLLTFLETCGGQLFTEVPEILSIIYIRMPTMQQDTLRRVLFEAVSLLARYHLGSVIDSLLQKRLPMDSDTVELWRVLGRKFFVNQLLRVLMEKLKHSGNDRARTSSAKPEADDDEAALEPLKITRAIFEVVSTLQTSEAVQRLLPELLPVLLKQISTTLGKEMPFPQDSSQRKLFLKGYTSDDNPCRLSLETLEAVLRMCLDGKWLWLLRKQGAWAALEDPRAHPDGVGLLTGVLLCAGTISLPVVLVLTQWLDAPSANLRLMAASFFAELMKEPALQEWRCFQPILGALAEKTQDPSSTVRQMAARGLGNLVSGAPEKLRKHKGAVLEALRRGLEDVASAEVVAESLLALAKVVDELKGKAVGSTFKDLAKATRTFFDAEQASLRSAAFTLYGVLAASATRRWRSFFTQDLDNTWASLVLHLRDPDPGASTACQGALRLCAPFLGLRRVRQGIAVNTQLSAAELQDDICSQLAQESPEHQQALYIATRRCFLRSCADLQAVALDVAGVLVEHAGTEWLTGEEAMLLSAALRVLRGDGDPRVQQAAARLLRATGLEQPPRRR</sequence>
<evidence type="ECO:0000259" key="5">
    <source>
        <dbReference type="Pfam" id="PF23221"/>
    </source>
</evidence>
<dbReference type="Proteomes" id="UP001652627">
    <property type="component" value="Chromosome 5"/>
</dbReference>
<dbReference type="Gene3D" id="1.25.10.10">
    <property type="entry name" value="Leucine-rich Repeat Variant"/>
    <property type="match status" value="3"/>
</dbReference>
<organism evidence="7 8">
    <name type="scientific">Apteryx mantelli</name>
    <name type="common">North Island brown kiwi</name>
    <dbReference type="NCBI Taxonomy" id="2696672"/>
    <lineage>
        <taxon>Eukaryota</taxon>
        <taxon>Metazoa</taxon>
        <taxon>Chordata</taxon>
        <taxon>Craniata</taxon>
        <taxon>Vertebrata</taxon>
        <taxon>Euteleostomi</taxon>
        <taxon>Archelosauria</taxon>
        <taxon>Archosauria</taxon>
        <taxon>Dinosauria</taxon>
        <taxon>Saurischia</taxon>
        <taxon>Theropoda</taxon>
        <taxon>Coelurosauria</taxon>
        <taxon>Aves</taxon>
        <taxon>Palaeognathae</taxon>
        <taxon>Apterygiformes</taxon>
        <taxon>Apterygidae</taxon>
        <taxon>Apteryx</taxon>
    </lineage>
</organism>
<dbReference type="InterPro" id="IPR056282">
    <property type="entry name" value="MROH2B-like_N_HEAT"/>
</dbReference>
<feature type="domain" description="Maestro/Maestro-like HEAT-repeats" evidence="6">
    <location>
        <begin position="1425"/>
        <end position="1689"/>
    </location>
</feature>
<evidence type="ECO:0000313" key="8">
    <source>
        <dbReference type="RefSeq" id="XP_067153104.1"/>
    </source>
</evidence>
<feature type="non-terminal residue" evidence="8">
    <location>
        <position position="1"/>
    </location>
</feature>
<evidence type="ECO:0000256" key="1">
    <source>
        <dbReference type="ARBA" id="ARBA00022737"/>
    </source>
</evidence>
<evidence type="ECO:0000259" key="3">
    <source>
        <dbReference type="Pfam" id="PF21047"/>
    </source>
</evidence>
<dbReference type="SUPFAM" id="SSF48371">
    <property type="entry name" value="ARM repeat"/>
    <property type="match status" value="2"/>
</dbReference>
<evidence type="ECO:0000313" key="7">
    <source>
        <dbReference type="Proteomes" id="UP001652627"/>
    </source>
</evidence>
<dbReference type="PANTHER" id="PTHR23120">
    <property type="entry name" value="MAESTRO-RELATED HEAT DOMAIN-CONTAINING"/>
    <property type="match status" value="1"/>
</dbReference>
<dbReference type="Pfam" id="PF23210">
    <property type="entry name" value="HEAT_Maestro_2"/>
    <property type="match status" value="1"/>
</dbReference>
<accession>A0ABM4EK85</accession>
<feature type="compositionally biased region" description="Pro residues" evidence="2">
    <location>
        <begin position="926"/>
        <end position="938"/>
    </location>
</feature>
<proteinExistence type="predicted"/>
<keyword evidence="1" id="KW-0677">Repeat</keyword>
<protein>
    <submittedName>
        <fullName evidence="8">Maestro heat-like repeat-containing protein family member 2B</fullName>
    </submittedName>
</protein>
<feature type="domain" description="Maestro-like HEAT-repeats" evidence="3">
    <location>
        <begin position="1003"/>
        <end position="1218"/>
    </location>
</feature>
<dbReference type="InterPro" id="IPR011989">
    <property type="entry name" value="ARM-like"/>
</dbReference>
<evidence type="ECO:0000259" key="6">
    <source>
        <dbReference type="Pfam" id="PF23227"/>
    </source>
</evidence>
<dbReference type="PANTHER" id="PTHR23120:SF22">
    <property type="entry name" value="MAESTRO HEAT-LIKE REPEAT-CONTAINING PROTEIN FAMILY MEMBER 2B"/>
    <property type="match status" value="1"/>
</dbReference>
<feature type="domain" description="MROH2B-like HEAT-repeats" evidence="4">
    <location>
        <begin position="269"/>
        <end position="901"/>
    </location>
</feature>
<evidence type="ECO:0000256" key="2">
    <source>
        <dbReference type="SAM" id="MobiDB-lite"/>
    </source>
</evidence>
<dbReference type="InterPro" id="IPR045206">
    <property type="entry name" value="Maestro_heat-like_prot"/>
</dbReference>
<gene>
    <name evidence="8" type="primary">LOC136992140</name>
</gene>
<dbReference type="GeneID" id="136992140"/>